<name>A0A6M3KP82_9ZZZZ</name>
<proteinExistence type="predicted"/>
<reference evidence="3" key="1">
    <citation type="submission" date="2020-03" db="EMBL/GenBank/DDBJ databases">
        <title>The deep terrestrial virosphere.</title>
        <authorList>
            <person name="Holmfeldt K."/>
            <person name="Nilsson E."/>
            <person name="Simone D."/>
            <person name="Lopez-Fernandez M."/>
            <person name="Wu X."/>
            <person name="de Brujin I."/>
            <person name="Lundin D."/>
            <person name="Andersson A."/>
            <person name="Bertilsson S."/>
            <person name="Dopson M."/>
        </authorList>
    </citation>
    <scope>NUCLEOTIDE SEQUENCE</scope>
    <source>
        <strain evidence="3">MM415A00250</strain>
        <strain evidence="2">MM415B01475</strain>
        <strain evidence="4">TM448B01180</strain>
    </source>
</reference>
<sequence length="170" mass="19737">MTIVPIEEKEIRERIKSDEEHKQELLNTENMRNNITENLQNEPKKPYRVRDNDLPPVPPRPEKRYQMRQYYDDNKEAILADLEHLGEREMRMRWNISQATWRTNQNGTVVGLSVRWGLIPGVLTNEPKPGKSKTKSAVTETVTSGNDLNIQLAELRGWQAAAREFMALKG</sequence>
<protein>
    <submittedName>
        <fullName evidence="3">Uncharacterized protein</fullName>
    </submittedName>
</protein>
<feature type="compositionally biased region" description="Basic and acidic residues" evidence="1">
    <location>
        <begin position="42"/>
        <end position="53"/>
    </location>
</feature>
<evidence type="ECO:0000313" key="4">
    <source>
        <dbReference type="EMBL" id="QJH98011.1"/>
    </source>
</evidence>
<dbReference type="EMBL" id="MT142519">
    <property type="protein sequence ID" value="QJA83877.1"/>
    <property type="molecule type" value="Genomic_DNA"/>
</dbReference>
<dbReference type="EMBL" id="MT144712">
    <property type="protein sequence ID" value="QJH98011.1"/>
    <property type="molecule type" value="Genomic_DNA"/>
</dbReference>
<evidence type="ECO:0000313" key="3">
    <source>
        <dbReference type="EMBL" id="QJA83877.1"/>
    </source>
</evidence>
<gene>
    <name evidence="3" type="ORF">MM415A00250_0055</name>
    <name evidence="2" type="ORF">MM415B01475_0002</name>
    <name evidence="4" type="ORF">TM448B01180_0002</name>
</gene>
<organism evidence="3">
    <name type="scientific">viral metagenome</name>
    <dbReference type="NCBI Taxonomy" id="1070528"/>
    <lineage>
        <taxon>unclassified sequences</taxon>
        <taxon>metagenomes</taxon>
        <taxon>organismal metagenomes</taxon>
    </lineage>
</organism>
<accession>A0A6M3KP82</accession>
<dbReference type="EMBL" id="MT141316">
    <property type="protein sequence ID" value="QJA58266.1"/>
    <property type="molecule type" value="Genomic_DNA"/>
</dbReference>
<evidence type="ECO:0000313" key="2">
    <source>
        <dbReference type="EMBL" id="QJA58266.1"/>
    </source>
</evidence>
<dbReference type="AlphaFoldDB" id="A0A6M3KP82"/>
<feature type="region of interest" description="Disordered" evidence="1">
    <location>
        <begin position="38"/>
        <end position="62"/>
    </location>
</feature>
<evidence type="ECO:0000256" key="1">
    <source>
        <dbReference type="SAM" id="MobiDB-lite"/>
    </source>
</evidence>